<dbReference type="FunFam" id="3.30.565.10:FF:000010">
    <property type="entry name" value="Sensor histidine kinase RcsC"/>
    <property type="match status" value="1"/>
</dbReference>
<dbReference type="AlphaFoldDB" id="A0A2N9YAU4"/>
<dbReference type="Proteomes" id="UP000234271">
    <property type="component" value="Chromosome"/>
</dbReference>
<dbReference type="InterPro" id="IPR001789">
    <property type="entry name" value="Sig_transdc_resp-reg_receiver"/>
</dbReference>
<evidence type="ECO:0000259" key="9">
    <source>
        <dbReference type="PROSITE" id="PS50110"/>
    </source>
</evidence>
<evidence type="ECO:0000256" key="6">
    <source>
        <dbReference type="ARBA" id="ARBA00023012"/>
    </source>
</evidence>
<dbReference type="CDD" id="cd16922">
    <property type="entry name" value="HATPase_EvgS-ArcB-TorS-like"/>
    <property type="match status" value="1"/>
</dbReference>
<dbReference type="Pfam" id="PF02518">
    <property type="entry name" value="HATPase_c"/>
    <property type="match status" value="1"/>
</dbReference>
<evidence type="ECO:0000256" key="2">
    <source>
        <dbReference type="ARBA" id="ARBA00012438"/>
    </source>
</evidence>
<dbReference type="InterPro" id="IPR011006">
    <property type="entry name" value="CheY-like_superfamily"/>
</dbReference>
<dbReference type="SMART" id="SM00387">
    <property type="entry name" value="HATPase_c"/>
    <property type="match status" value="1"/>
</dbReference>
<keyword evidence="3 7" id="KW-0597">Phosphoprotein</keyword>
<evidence type="ECO:0000259" key="8">
    <source>
        <dbReference type="PROSITE" id="PS50109"/>
    </source>
</evidence>
<dbReference type="EMBL" id="CP018889">
    <property type="protein sequence ID" value="AUI67559.1"/>
    <property type="molecule type" value="Genomic_DNA"/>
</dbReference>
<accession>A0A2N9YAU4</accession>
<dbReference type="PANTHER" id="PTHR43047">
    <property type="entry name" value="TWO-COMPONENT HISTIDINE PROTEIN KINASE"/>
    <property type="match status" value="1"/>
</dbReference>
<proteinExistence type="predicted"/>
<reference evidence="11" key="1">
    <citation type="submission" date="2016-12" db="EMBL/GenBank/DDBJ databases">
        <title>Complete Genome Sequence of Beggiatoa leptomitiformis D-401.</title>
        <authorList>
            <person name="Fomenkov A."/>
            <person name="Vincze T."/>
            <person name="Grabovich M."/>
            <person name="Anton B.P."/>
            <person name="Dubinina G."/>
            <person name="Orlova M."/>
            <person name="Belousova E."/>
            <person name="Roberts R.J."/>
        </authorList>
    </citation>
    <scope>NUCLEOTIDE SEQUENCE [LARGE SCALE GENOMIC DNA]</scope>
    <source>
        <strain evidence="11">D-401</strain>
    </source>
</reference>
<dbReference type="InterPro" id="IPR004358">
    <property type="entry name" value="Sig_transdc_His_kin-like_C"/>
</dbReference>
<feature type="domain" description="Response regulatory" evidence="9">
    <location>
        <begin position="191"/>
        <end position="309"/>
    </location>
</feature>
<organism evidence="10 11">
    <name type="scientific">Beggiatoa leptomitoformis</name>
    <dbReference type="NCBI Taxonomy" id="288004"/>
    <lineage>
        <taxon>Bacteria</taxon>
        <taxon>Pseudomonadati</taxon>
        <taxon>Pseudomonadota</taxon>
        <taxon>Gammaproteobacteria</taxon>
        <taxon>Thiotrichales</taxon>
        <taxon>Thiotrichaceae</taxon>
        <taxon>Beggiatoa</taxon>
    </lineage>
</organism>
<dbReference type="EC" id="2.7.13.3" evidence="2"/>
<evidence type="ECO:0000313" key="11">
    <source>
        <dbReference type="Proteomes" id="UP000234271"/>
    </source>
</evidence>
<protein>
    <recommendedName>
        <fullName evidence="2">histidine kinase</fullName>
        <ecNumber evidence="2">2.7.13.3</ecNumber>
    </recommendedName>
</protein>
<dbReference type="Pfam" id="PF00072">
    <property type="entry name" value="Response_reg"/>
    <property type="match status" value="1"/>
</dbReference>
<dbReference type="SUPFAM" id="SSF52172">
    <property type="entry name" value="CheY-like"/>
    <property type="match status" value="1"/>
</dbReference>
<evidence type="ECO:0000256" key="7">
    <source>
        <dbReference type="PROSITE-ProRule" id="PRU00169"/>
    </source>
</evidence>
<dbReference type="GO" id="GO:0000160">
    <property type="term" value="P:phosphorelay signal transduction system"/>
    <property type="evidence" value="ECO:0007669"/>
    <property type="project" value="UniProtKB-KW"/>
</dbReference>
<feature type="domain" description="Histidine kinase" evidence="8">
    <location>
        <begin position="1"/>
        <end position="166"/>
    </location>
</feature>
<dbReference type="GO" id="GO:0004673">
    <property type="term" value="F:protein histidine kinase activity"/>
    <property type="evidence" value="ECO:0007669"/>
    <property type="project" value="UniProtKB-EC"/>
</dbReference>
<keyword evidence="6" id="KW-0902">Two-component regulatory system</keyword>
<dbReference type="Gene3D" id="3.30.565.10">
    <property type="entry name" value="Histidine kinase-like ATPase, C-terminal domain"/>
    <property type="match status" value="1"/>
</dbReference>
<gene>
    <name evidence="10" type="ORF">BLE401_01850</name>
</gene>
<dbReference type="PROSITE" id="PS50109">
    <property type="entry name" value="HIS_KIN"/>
    <property type="match status" value="1"/>
</dbReference>
<keyword evidence="4" id="KW-0808">Transferase</keyword>
<comment type="catalytic activity">
    <reaction evidence="1">
        <text>ATP + protein L-histidine = ADP + protein N-phospho-L-histidine.</text>
        <dbReference type="EC" id="2.7.13.3"/>
    </reaction>
</comment>
<evidence type="ECO:0000256" key="3">
    <source>
        <dbReference type="ARBA" id="ARBA00022553"/>
    </source>
</evidence>
<sequence length="408" mass="45880">MDLSSAESGNIQLYVTNLYLHDFFKSLTDLFKLRAAQKNIAFLYEPITSLPLVIEADEKRLRQIIINLLGNAIKFTKQGGICLKVGYQQGCLRLQVEDTGIGIAETDFERIFNPFQQVSDAHHKAEGTGLGLSITQRLVALMGGTIQIQSRLAYGTTFDVQLPLPAVYDYAIQQSVIPPATITGYVGEPRHLLIIDDKRENRSVLHNLLAPLGFNIEEAEDGVIALEKIQQTIPDLILTDLVMPKLDGFELTRRLRQDENQQIRTLPIIAVSASVFSGDQYLSSEAGCNAFLPKPVHLEELLACLQHYLNLVWIYEQHTEITLQSFNVQPLQVPLESLLQQLTPEQADTLFNLAMLGDVQHLIKYATDLGKYDNHLLPFMERICELARNFEVEEICALVHPHPTDLHS</sequence>
<dbReference type="SUPFAM" id="SSF55874">
    <property type="entry name" value="ATPase domain of HSP90 chaperone/DNA topoisomerase II/histidine kinase"/>
    <property type="match status" value="1"/>
</dbReference>
<evidence type="ECO:0000256" key="4">
    <source>
        <dbReference type="ARBA" id="ARBA00022679"/>
    </source>
</evidence>
<name>A0A2N9YAU4_9GAMM</name>
<evidence type="ECO:0000313" key="10">
    <source>
        <dbReference type="EMBL" id="AUI67559.1"/>
    </source>
</evidence>
<dbReference type="InterPro" id="IPR005467">
    <property type="entry name" value="His_kinase_dom"/>
</dbReference>
<dbReference type="CDD" id="cd17546">
    <property type="entry name" value="REC_hyHK_CKI1_RcsC-like"/>
    <property type="match status" value="1"/>
</dbReference>
<dbReference type="PRINTS" id="PR00344">
    <property type="entry name" value="BCTRLSENSOR"/>
</dbReference>
<keyword evidence="11" id="KW-1185">Reference proteome</keyword>
<evidence type="ECO:0000256" key="1">
    <source>
        <dbReference type="ARBA" id="ARBA00000085"/>
    </source>
</evidence>
<dbReference type="InterPro" id="IPR036890">
    <property type="entry name" value="HATPase_C_sf"/>
</dbReference>
<keyword evidence="5" id="KW-0418">Kinase</keyword>
<dbReference type="PROSITE" id="PS50110">
    <property type="entry name" value="RESPONSE_REGULATORY"/>
    <property type="match status" value="1"/>
</dbReference>
<dbReference type="Gene3D" id="3.40.50.2300">
    <property type="match status" value="1"/>
</dbReference>
<dbReference type="SMART" id="SM00448">
    <property type="entry name" value="REC"/>
    <property type="match status" value="1"/>
</dbReference>
<dbReference type="OrthoDB" id="9792854at2"/>
<feature type="modified residue" description="4-aspartylphosphate" evidence="7">
    <location>
        <position position="240"/>
    </location>
</feature>
<evidence type="ECO:0000256" key="5">
    <source>
        <dbReference type="ARBA" id="ARBA00022777"/>
    </source>
</evidence>
<dbReference type="InterPro" id="IPR003594">
    <property type="entry name" value="HATPase_dom"/>
</dbReference>